<dbReference type="PANTHER" id="PTHR37304">
    <property type="entry name" value="MEMBRANE PROTEIN-RELATED"/>
    <property type="match status" value="1"/>
</dbReference>
<keyword evidence="1" id="KW-1133">Transmembrane helix</keyword>
<dbReference type="PANTHER" id="PTHR37304:SF1">
    <property type="entry name" value="MEMBRANE PROTEIN"/>
    <property type="match status" value="1"/>
</dbReference>
<protein>
    <submittedName>
        <fullName evidence="2">DUF378 domain-containing protein</fullName>
    </submittedName>
</protein>
<accession>A0A9D1FVS9</accession>
<feature type="transmembrane region" description="Helical" evidence="1">
    <location>
        <begin position="39"/>
        <end position="58"/>
    </location>
</feature>
<proteinExistence type="predicted"/>
<reference evidence="2" key="2">
    <citation type="journal article" date="2021" name="PeerJ">
        <title>Extensive microbial diversity within the chicken gut microbiome revealed by metagenomics and culture.</title>
        <authorList>
            <person name="Gilroy R."/>
            <person name="Ravi A."/>
            <person name="Getino M."/>
            <person name="Pursley I."/>
            <person name="Horton D.L."/>
            <person name="Alikhan N.F."/>
            <person name="Baker D."/>
            <person name="Gharbi K."/>
            <person name="Hall N."/>
            <person name="Watson M."/>
            <person name="Adriaenssens E.M."/>
            <person name="Foster-Nyarko E."/>
            <person name="Jarju S."/>
            <person name="Secka A."/>
            <person name="Antonio M."/>
            <person name="Oren A."/>
            <person name="Chaudhuri R.R."/>
            <person name="La Ragione R."/>
            <person name="Hildebrand F."/>
            <person name="Pallen M.J."/>
        </authorList>
    </citation>
    <scope>NUCLEOTIDE SEQUENCE</scope>
    <source>
        <strain evidence="2">CHK152-2994</strain>
    </source>
</reference>
<evidence type="ECO:0000313" key="2">
    <source>
        <dbReference type="EMBL" id="HIS82925.1"/>
    </source>
</evidence>
<keyword evidence="1" id="KW-0812">Transmembrane</keyword>
<dbReference type="Pfam" id="PF04070">
    <property type="entry name" value="DUF378"/>
    <property type="match status" value="1"/>
</dbReference>
<dbReference type="InterPro" id="IPR007211">
    <property type="entry name" value="DUF378"/>
</dbReference>
<dbReference type="AlphaFoldDB" id="A0A9D1FVS9"/>
<feature type="transmembrane region" description="Helical" evidence="1">
    <location>
        <begin position="6"/>
        <end position="27"/>
    </location>
</feature>
<evidence type="ECO:0000313" key="3">
    <source>
        <dbReference type="Proteomes" id="UP000824139"/>
    </source>
</evidence>
<organism evidence="2 3">
    <name type="scientific">Candidatus Scatenecus faecavium</name>
    <dbReference type="NCBI Taxonomy" id="2840915"/>
    <lineage>
        <taxon>Bacteria</taxon>
        <taxon>Candidatus Scatenecus</taxon>
    </lineage>
</organism>
<gene>
    <name evidence="2" type="ORF">IAD41_04890</name>
</gene>
<name>A0A9D1FVS9_9BACT</name>
<keyword evidence="1" id="KW-0472">Membrane</keyword>
<comment type="caution">
    <text evidence="2">The sequence shown here is derived from an EMBL/GenBank/DDBJ whole genome shotgun (WGS) entry which is preliminary data.</text>
</comment>
<dbReference type="Proteomes" id="UP000824139">
    <property type="component" value="Unassembled WGS sequence"/>
</dbReference>
<evidence type="ECO:0000256" key="1">
    <source>
        <dbReference type="SAM" id="Phobius"/>
    </source>
</evidence>
<reference evidence="2" key="1">
    <citation type="submission" date="2020-10" db="EMBL/GenBank/DDBJ databases">
        <authorList>
            <person name="Gilroy R."/>
        </authorList>
    </citation>
    <scope>NUCLEOTIDE SEQUENCE</scope>
    <source>
        <strain evidence="2">CHK152-2994</strain>
    </source>
</reference>
<dbReference type="EMBL" id="DVJO01000104">
    <property type="protein sequence ID" value="HIS82925.1"/>
    <property type="molecule type" value="Genomic_DNA"/>
</dbReference>
<sequence length="74" mass="8346">MYILKIITFVLVIIGALNWGLVGAFNIDLVQLIFGEMTVLSRIVYILVGISAVIFAILEYKHLIDDKSNKTDLY</sequence>